<gene>
    <name evidence="3" type="ORF">M409DRAFT_21398</name>
</gene>
<dbReference type="Proteomes" id="UP000799537">
    <property type="component" value="Unassembled WGS sequence"/>
</dbReference>
<keyword evidence="2" id="KW-1133">Transmembrane helix</keyword>
<evidence type="ECO:0000256" key="1">
    <source>
        <dbReference type="SAM" id="MobiDB-lite"/>
    </source>
</evidence>
<protein>
    <submittedName>
        <fullName evidence="3">Uncharacterized protein</fullName>
    </submittedName>
</protein>
<dbReference type="RefSeq" id="XP_033669544.1">
    <property type="nucleotide sequence ID" value="XM_033805843.1"/>
</dbReference>
<proteinExistence type="predicted"/>
<keyword evidence="2" id="KW-0472">Membrane</keyword>
<evidence type="ECO:0000256" key="2">
    <source>
        <dbReference type="SAM" id="Phobius"/>
    </source>
</evidence>
<dbReference type="AlphaFoldDB" id="A0A6A6CNE1"/>
<feature type="region of interest" description="Disordered" evidence="1">
    <location>
        <begin position="43"/>
        <end position="63"/>
    </location>
</feature>
<keyword evidence="2" id="KW-0812">Transmembrane</keyword>
<reference evidence="3" key="1">
    <citation type="journal article" date="2020" name="Stud. Mycol.">
        <title>101 Dothideomycetes genomes: a test case for predicting lifestyles and emergence of pathogens.</title>
        <authorList>
            <person name="Haridas S."/>
            <person name="Albert R."/>
            <person name="Binder M."/>
            <person name="Bloem J."/>
            <person name="Labutti K."/>
            <person name="Salamov A."/>
            <person name="Andreopoulos B."/>
            <person name="Baker S."/>
            <person name="Barry K."/>
            <person name="Bills G."/>
            <person name="Bluhm B."/>
            <person name="Cannon C."/>
            <person name="Castanera R."/>
            <person name="Culley D."/>
            <person name="Daum C."/>
            <person name="Ezra D."/>
            <person name="Gonzalez J."/>
            <person name="Henrissat B."/>
            <person name="Kuo A."/>
            <person name="Liang C."/>
            <person name="Lipzen A."/>
            <person name="Lutzoni F."/>
            <person name="Magnuson J."/>
            <person name="Mondo S."/>
            <person name="Nolan M."/>
            <person name="Ohm R."/>
            <person name="Pangilinan J."/>
            <person name="Park H.-J."/>
            <person name="Ramirez L."/>
            <person name="Alfaro M."/>
            <person name="Sun H."/>
            <person name="Tritt A."/>
            <person name="Yoshinaga Y."/>
            <person name="Zwiers L.-H."/>
            <person name="Turgeon B."/>
            <person name="Goodwin S."/>
            <person name="Spatafora J."/>
            <person name="Crous P."/>
            <person name="Grigoriev I."/>
        </authorList>
    </citation>
    <scope>NUCLEOTIDE SEQUENCE</scope>
    <source>
        <strain evidence="3">ATCC 36951</strain>
    </source>
</reference>
<sequence>MPSRFLSALIVTDTKRYYLQDMDGSGNKAVGALHHEHFDRVHDMEGKSDKIKPTLPASLQSEHLEKGKPNLEPAYEYRTLGRSTTKTAAERKLLWKLDLLLIPLLALVYFVTYLVKTTLLVSS</sequence>
<organism evidence="3 4">
    <name type="scientific">Zasmidium cellare ATCC 36951</name>
    <dbReference type="NCBI Taxonomy" id="1080233"/>
    <lineage>
        <taxon>Eukaryota</taxon>
        <taxon>Fungi</taxon>
        <taxon>Dikarya</taxon>
        <taxon>Ascomycota</taxon>
        <taxon>Pezizomycotina</taxon>
        <taxon>Dothideomycetes</taxon>
        <taxon>Dothideomycetidae</taxon>
        <taxon>Mycosphaerellales</taxon>
        <taxon>Mycosphaerellaceae</taxon>
        <taxon>Zasmidium</taxon>
    </lineage>
</organism>
<feature type="compositionally biased region" description="Basic and acidic residues" evidence="1">
    <location>
        <begin position="43"/>
        <end position="52"/>
    </location>
</feature>
<dbReference type="GeneID" id="54559115"/>
<evidence type="ECO:0000313" key="4">
    <source>
        <dbReference type="Proteomes" id="UP000799537"/>
    </source>
</evidence>
<evidence type="ECO:0000313" key="3">
    <source>
        <dbReference type="EMBL" id="KAF2168655.1"/>
    </source>
</evidence>
<dbReference type="EMBL" id="ML993590">
    <property type="protein sequence ID" value="KAF2168655.1"/>
    <property type="molecule type" value="Genomic_DNA"/>
</dbReference>
<keyword evidence="4" id="KW-1185">Reference proteome</keyword>
<name>A0A6A6CNE1_ZASCE</name>
<feature type="transmembrane region" description="Helical" evidence="2">
    <location>
        <begin position="93"/>
        <end position="115"/>
    </location>
</feature>
<accession>A0A6A6CNE1</accession>